<dbReference type="GO" id="GO:0003700">
    <property type="term" value="F:DNA-binding transcription factor activity"/>
    <property type="evidence" value="ECO:0007669"/>
    <property type="project" value="InterPro"/>
</dbReference>
<dbReference type="EMBL" id="JALGBI010000001">
    <property type="protein sequence ID" value="MCJ0763611.1"/>
    <property type="molecule type" value="Genomic_DNA"/>
</dbReference>
<dbReference type="RefSeq" id="WP_243306195.1">
    <property type="nucleotide sequence ID" value="NZ_JALGBI010000001.1"/>
</dbReference>
<dbReference type="Pfam" id="PF00126">
    <property type="entry name" value="HTH_1"/>
    <property type="match status" value="1"/>
</dbReference>
<dbReference type="SUPFAM" id="SSF53850">
    <property type="entry name" value="Periplasmic binding protein-like II"/>
    <property type="match status" value="1"/>
</dbReference>
<dbReference type="Gene3D" id="1.10.10.10">
    <property type="entry name" value="Winged helix-like DNA-binding domain superfamily/Winged helix DNA-binding domain"/>
    <property type="match status" value="1"/>
</dbReference>
<name>A0A9X2AQW1_9BURK</name>
<dbReference type="InterPro" id="IPR000847">
    <property type="entry name" value="LysR_HTH_N"/>
</dbReference>
<evidence type="ECO:0000259" key="5">
    <source>
        <dbReference type="PROSITE" id="PS50931"/>
    </source>
</evidence>
<dbReference type="InterPro" id="IPR050950">
    <property type="entry name" value="HTH-type_LysR_regulators"/>
</dbReference>
<keyword evidence="2" id="KW-0805">Transcription regulation</keyword>
<feature type="domain" description="HTH lysR-type" evidence="5">
    <location>
        <begin position="1"/>
        <end position="58"/>
    </location>
</feature>
<dbReference type="GO" id="GO:0003677">
    <property type="term" value="F:DNA binding"/>
    <property type="evidence" value="ECO:0007669"/>
    <property type="project" value="UniProtKB-KW"/>
</dbReference>
<evidence type="ECO:0000313" key="6">
    <source>
        <dbReference type="EMBL" id="MCJ0763611.1"/>
    </source>
</evidence>
<dbReference type="InterPro" id="IPR036390">
    <property type="entry name" value="WH_DNA-bd_sf"/>
</dbReference>
<gene>
    <name evidence="6" type="ORF">MMF98_10380</name>
</gene>
<dbReference type="PROSITE" id="PS50931">
    <property type="entry name" value="HTH_LYSR"/>
    <property type="match status" value="1"/>
</dbReference>
<comment type="similarity">
    <text evidence="1">Belongs to the LysR transcriptional regulatory family.</text>
</comment>
<keyword evidence="3" id="KW-0238">DNA-binding</keyword>
<reference evidence="6" key="1">
    <citation type="submission" date="2022-03" db="EMBL/GenBank/DDBJ databases">
        <authorList>
            <person name="Woo C.Y."/>
        </authorList>
    </citation>
    <scope>NUCLEOTIDE SEQUENCE</scope>
    <source>
        <strain evidence="6">CYS-02</strain>
    </source>
</reference>
<sequence length="325" mass="35739">MKVHQLRYLAVVAAEGSIRAAARALGLTQATVTQGLRELEANAQVALLTRHGSGIALTPAGQDLVAHAQRVLAQLRQAEDTLARHRDSAAPQRLSVGITPWVAQTLMPRVVPAFRAALPHVQIEMFDGLSVLAYPRLREGSLDLMIGRIAADDAMQGLQALPLFSYEMTVVTRRGHPRAGARSIAELLEDDWILNFTPGEQAALMHNLFGQHGVAPPRQRIHLAHSASLMLTLVQQTDMLTFCPWPLVETEGLRTSLLALQLRERFRTNTVGIIRRAQETPTHAAACFIELFLAEVRAWARSDEPAMRRVLHSVDLLEPASTQPS</sequence>
<proteinExistence type="inferred from homology"/>
<dbReference type="GO" id="GO:0005829">
    <property type="term" value="C:cytosol"/>
    <property type="evidence" value="ECO:0007669"/>
    <property type="project" value="TreeGrafter"/>
</dbReference>
<evidence type="ECO:0000256" key="2">
    <source>
        <dbReference type="ARBA" id="ARBA00023015"/>
    </source>
</evidence>
<dbReference type="FunFam" id="1.10.10.10:FF:000001">
    <property type="entry name" value="LysR family transcriptional regulator"/>
    <property type="match status" value="1"/>
</dbReference>
<dbReference type="AlphaFoldDB" id="A0A9X2AQW1"/>
<evidence type="ECO:0000256" key="3">
    <source>
        <dbReference type="ARBA" id="ARBA00023125"/>
    </source>
</evidence>
<comment type="caution">
    <text evidence="6">The sequence shown here is derived from an EMBL/GenBank/DDBJ whole genome shotgun (WGS) entry which is preliminary data.</text>
</comment>
<evidence type="ECO:0000256" key="1">
    <source>
        <dbReference type="ARBA" id="ARBA00009437"/>
    </source>
</evidence>
<evidence type="ECO:0000313" key="7">
    <source>
        <dbReference type="Proteomes" id="UP001139447"/>
    </source>
</evidence>
<organism evidence="6 7">
    <name type="scientific">Variovorax terrae</name>
    <dbReference type="NCBI Taxonomy" id="2923278"/>
    <lineage>
        <taxon>Bacteria</taxon>
        <taxon>Pseudomonadati</taxon>
        <taxon>Pseudomonadota</taxon>
        <taxon>Betaproteobacteria</taxon>
        <taxon>Burkholderiales</taxon>
        <taxon>Comamonadaceae</taxon>
        <taxon>Variovorax</taxon>
    </lineage>
</organism>
<dbReference type="SUPFAM" id="SSF46785">
    <property type="entry name" value="Winged helix' DNA-binding domain"/>
    <property type="match status" value="1"/>
</dbReference>
<dbReference type="InterPro" id="IPR036388">
    <property type="entry name" value="WH-like_DNA-bd_sf"/>
</dbReference>
<evidence type="ECO:0000256" key="4">
    <source>
        <dbReference type="ARBA" id="ARBA00023163"/>
    </source>
</evidence>
<dbReference type="Proteomes" id="UP001139447">
    <property type="component" value="Unassembled WGS sequence"/>
</dbReference>
<dbReference type="PANTHER" id="PTHR30419:SF30">
    <property type="entry name" value="LYSR FAMILY TRANSCRIPTIONAL REGULATOR"/>
    <property type="match status" value="1"/>
</dbReference>
<dbReference type="Gene3D" id="3.40.190.290">
    <property type="match status" value="1"/>
</dbReference>
<accession>A0A9X2AQW1</accession>
<dbReference type="PANTHER" id="PTHR30419">
    <property type="entry name" value="HTH-TYPE TRANSCRIPTIONAL REGULATOR YBHD"/>
    <property type="match status" value="1"/>
</dbReference>
<keyword evidence="4" id="KW-0804">Transcription</keyword>
<protein>
    <submittedName>
        <fullName evidence="6">LysR substrate-binding domain-containing protein</fullName>
    </submittedName>
</protein>
<dbReference type="InterPro" id="IPR005119">
    <property type="entry name" value="LysR_subst-bd"/>
</dbReference>
<keyword evidence="7" id="KW-1185">Reference proteome</keyword>
<dbReference type="Pfam" id="PF03466">
    <property type="entry name" value="LysR_substrate"/>
    <property type="match status" value="1"/>
</dbReference>